<dbReference type="EMBL" id="JAGIZB010000009">
    <property type="protein sequence ID" value="MBP0445366.1"/>
    <property type="molecule type" value="Genomic_DNA"/>
</dbReference>
<dbReference type="PANTHER" id="PTHR42872">
    <property type="entry name" value="PROTEIN-GLUTAMATE METHYLESTERASE/PROTEIN-GLUTAMINE GLUTAMINASE"/>
    <property type="match status" value="1"/>
</dbReference>
<comment type="PTM">
    <text evidence="5">Phosphorylated by CheA. Phosphorylation of the N-terminal regulatory domain activates the methylesterase activity.</text>
</comment>
<keyword evidence="1 5" id="KW-0963">Cytoplasm</keyword>
<dbReference type="GO" id="GO:0008168">
    <property type="term" value="F:methyltransferase activity"/>
    <property type="evidence" value="ECO:0007669"/>
    <property type="project" value="UniProtKB-KW"/>
</dbReference>
<keyword evidence="12" id="KW-1185">Reference proteome</keyword>
<dbReference type="InterPro" id="IPR000673">
    <property type="entry name" value="Sig_transdc_resp-reg_Me-estase"/>
</dbReference>
<evidence type="ECO:0000259" key="9">
    <source>
        <dbReference type="PROSITE" id="PS50110"/>
    </source>
</evidence>
<feature type="active site" evidence="5 6">
    <location>
        <position position="321"/>
    </location>
</feature>
<evidence type="ECO:0000256" key="8">
    <source>
        <dbReference type="SAM" id="MobiDB-lite"/>
    </source>
</evidence>
<evidence type="ECO:0000313" key="11">
    <source>
        <dbReference type="EMBL" id="MBP0445366.1"/>
    </source>
</evidence>
<evidence type="ECO:0000256" key="4">
    <source>
        <dbReference type="ARBA" id="ARBA00048267"/>
    </source>
</evidence>
<comment type="caution">
    <text evidence="11">The sequence shown here is derived from an EMBL/GenBank/DDBJ whole genome shotgun (WGS) entry which is preliminary data.</text>
</comment>
<dbReference type="PIRSF" id="PIRSF000876">
    <property type="entry name" value="RR_chemtxs_CheB"/>
    <property type="match status" value="1"/>
</dbReference>
<name>A0ABS4AEF9_9PROT</name>
<keyword evidence="5 7" id="KW-0597">Phosphoprotein</keyword>
<evidence type="ECO:0000313" key="12">
    <source>
        <dbReference type="Proteomes" id="UP000681594"/>
    </source>
</evidence>
<dbReference type="Gene3D" id="3.40.50.180">
    <property type="entry name" value="Methylesterase CheB, C-terminal domain"/>
    <property type="match status" value="1"/>
</dbReference>
<comment type="similarity">
    <text evidence="5">Belongs to the CheB family.</text>
</comment>
<dbReference type="InterPro" id="IPR001789">
    <property type="entry name" value="Sig_transdc_resp-reg_receiver"/>
</dbReference>
<comment type="catalytic activity">
    <reaction evidence="4 5">
        <text>[protein]-L-glutamate 5-O-methyl ester + H2O = L-glutamyl-[protein] + methanol + H(+)</text>
        <dbReference type="Rhea" id="RHEA:23236"/>
        <dbReference type="Rhea" id="RHEA-COMP:10208"/>
        <dbReference type="Rhea" id="RHEA-COMP:10311"/>
        <dbReference type="ChEBI" id="CHEBI:15377"/>
        <dbReference type="ChEBI" id="CHEBI:15378"/>
        <dbReference type="ChEBI" id="CHEBI:17790"/>
        <dbReference type="ChEBI" id="CHEBI:29973"/>
        <dbReference type="ChEBI" id="CHEBI:82795"/>
        <dbReference type="EC" id="3.1.1.61"/>
    </reaction>
</comment>
<comment type="domain">
    <text evidence="5">Contains a C-terminal catalytic domain, and an N-terminal region which modulates catalytic activity.</text>
</comment>
<proteinExistence type="inferred from homology"/>
<feature type="compositionally biased region" description="Pro residues" evidence="8">
    <location>
        <begin position="169"/>
        <end position="179"/>
    </location>
</feature>
<accession>A0ABS4AEF9</accession>
<feature type="region of interest" description="Disordered" evidence="8">
    <location>
        <begin position="162"/>
        <end position="184"/>
    </location>
</feature>
<keyword evidence="11" id="KW-0808">Transferase</keyword>
<evidence type="ECO:0000256" key="1">
    <source>
        <dbReference type="ARBA" id="ARBA00022490"/>
    </source>
</evidence>
<organism evidence="11 12">
    <name type="scientific">Pararoseomonas baculiformis</name>
    <dbReference type="NCBI Taxonomy" id="2820812"/>
    <lineage>
        <taxon>Bacteria</taxon>
        <taxon>Pseudomonadati</taxon>
        <taxon>Pseudomonadota</taxon>
        <taxon>Alphaproteobacteria</taxon>
        <taxon>Acetobacterales</taxon>
        <taxon>Acetobacteraceae</taxon>
        <taxon>Pararoseomonas</taxon>
    </lineage>
</organism>
<feature type="active site" evidence="5 6">
    <location>
        <position position="224"/>
    </location>
</feature>
<dbReference type="Proteomes" id="UP000681594">
    <property type="component" value="Unassembled WGS sequence"/>
</dbReference>
<evidence type="ECO:0000256" key="5">
    <source>
        <dbReference type="HAMAP-Rule" id="MF_00099"/>
    </source>
</evidence>
<dbReference type="Pfam" id="PF00072">
    <property type="entry name" value="Response_reg"/>
    <property type="match status" value="1"/>
</dbReference>
<dbReference type="PROSITE" id="PS50122">
    <property type="entry name" value="CHEB"/>
    <property type="match status" value="1"/>
</dbReference>
<protein>
    <recommendedName>
        <fullName evidence="5">Protein-glutamate methylesterase/protein-glutamine glutaminase</fullName>
        <ecNumber evidence="5">3.1.1.61</ecNumber>
        <ecNumber evidence="5">3.5.1.44</ecNumber>
    </recommendedName>
</protein>
<evidence type="ECO:0000256" key="2">
    <source>
        <dbReference type="ARBA" id="ARBA00022500"/>
    </source>
</evidence>
<keyword evidence="3 5" id="KW-0378">Hydrolase</keyword>
<reference evidence="11 12" key="1">
    <citation type="submission" date="2021-03" db="EMBL/GenBank/DDBJ databases">
        <authorList>
            <person name="So Y."/>
        </authorList>
    </citation>
    <scope>NUCLEOTIDE SEQUENCE [LARGE SCALE GENOMIC DNA]</scope>
    <source>
        <strain evidence="11 12">SSH11</strain>
    </source>
</reference>
<dbReference type="EC" id="3.5.1.44" evidence="5"/>
<dbReference type="SUPFAM" id="SSF52172">
    <property type="entry name" value="CheY-like"/>
    <property type="match status" value="1"/>
</dbReference>
<dbReference type="SMART" id="SM00448">
    <property type="entry name" value="REC"/>
    <property type="match status" value="1"/>
</dbReference>
<dbReference type="SUPFAM" id="SSF52738">
    <property type="entry name" value="Methylesterase CheB, C-terminal domain"/>
    <property type="match status" value="1"/>
</dbReference>
<feature type="active site" evidence="5 6">
    <location>
        <position position="197"/>
    </location>
</feature>
<evidence type="ECO:0000256" key="6">
    <source>
        <dbReference type="PROSITE-ProRule" id="PRU00050"/>
    </source>
</evidence>
<comment type="subcellular location">
    <subcellularLocation>
        <location evidence="5">Cytoplasm</location>
    </subcellularLocation>
</comment>
<dbReference type="HAMAP" id="MF_00099">
    <property type="entry name" value="CheB_chemtxs"/>
    <property type="match status" value="1"/>
</dbReference>
<evidence type="ECO:0000256" key="7">
    <source>
        <dbReference type="PROSITE-ProRule" id="PRU00169"/>
    </source>
</evidence>
<dbReference type="GO" id="GO:0032259">
    <property type="term" value="P:methylation"/>
    <property type="evidence" value="ECO:0007669"/>
    <property type="project" value="UniProtKB-KW"/>
</dbReference>
<dbReference type="NCBIfam" id="NF001965">
    <property type="entry name" value="PRK00742.1"/>
    <property type="match status" value="1"/>
</dbReference>
<dbReference type="RefSeq" id="WP_209379612.1">
    <property type="nucleotide sequence ID" value="NZ_JAGIZB010000009.1"/>
</dbReference>
<dbReference type="InterPro" id="IPR011006">
    <property type="entry name" value="CheY-like_superfamily"/>
</dbReference>
<dbReference type="Gene3D" id="3.40.50.2300">
    <property type="match status" value="1"/>
</dbReference>
<gene>
    <name evidence="5 11" type="primary">cheB</name>
    <name evidence="11" type="ORF">J8J14_11300</name>
</gene>
<dbReference type="Pfam" id="PF01339">
    <property type="entry name" value="CheB_methylest"/>
    <property type="match status" value="1"/>
</dbReference>
<feature type="domain" description="CheB-type methylesterase" evidence="10">
    <location>
        <begin position="185"/>
        <end position="377"/>
    </location>
</feature>
<comment type="catalytic activity">
    <reaction evidence="5">
        <text>L-glutaminyl-[protein] + H2O = L-glutamyl-[protein] + NH4(+)</text>
        <dbReference type="Rhea" id="RHEA:16441"/>
        <dbReference type="Rhea" id="RHEA-COMP:10207"/>
        <dbReference type="Rhea" id="RHEA-COMP:10208"/>
        <dbReference type="ChEBI" id="CHEBI:15377"/>
        <dbReference type="ChEBI" id="CHEBI:28938"/>
        <dbReference type="ChEBI" id="CHEBI:29973"/>
        <dbReference type="ChEBI" id="CHEBI:30011"/>
        <dbReference type="EC" id="3.5.1.44"/>
    </reaction>
</comment>
<feature type="modified residue" description="4-aspartylphosphate" evidence="5 7">
    <location>
        <position position="53"/>
    </location>
</feature>
<evidence type="ECO:0000256" key="3">
    <source>
        <dbReference type="ARBA" id="ARBA00022801"/>
    </source>
</evidence>
<dbReference type="PANTHER" id="PTHR42872:SF6">
    <property type="entry name" value="PROTEIN-GLUTAMATE METHYLESTERASE_PROTEIN-GLUTAMINE GLUTAMINASE"/>
    <property type="match status" value="1"/>
</dbReference>
<keyword evidence="2 5" id="KW-0145">Chemotaxis</keyword>
<evidence type="ECO:0000259" key="10">
    <source>
        <dbReference type="PROSITE" id="PS50122"/>
    </source>
</evidence>
<dbReference type="PROSITE" id="PS50110">
    <property type="entry name" value="RESPONSE_REGULATORY"/>
    <property type="match status" value="1"/>
</dbReference>
<dbReference type="InterPro" id="IPR008248">
    <property type="entry name" value="CheB-like"/>
</dbReference>
<dbReference type="CDD" id="cd17541">
    <property type="entry name" value="REC_CheB-like"/>
    <property type="match status" value="1"/>
</dbReference>
<dbReference type="InterPro" id="IPR035909">
    <property type="entry name" value="CheB_C"/>
</dbReference>
<feature type="domain" description="Response regulatory" evidence="9">
    <location>
        <begin position="3"/>
        <end position="119"/>
    </location>
</feature>
<comment type="function">
    <text evidence="5">Involved in chemotaxis. Part of a chemotaxis signal transduction system that modulates chemotaxis in response to various stimuli. Catalyzes the demethylation of specific methylglutamate residues introduced into the chemoreceptors (methyl-accepting chemotaxis proteins or MCP) by CheR. Also mediates the irreversible deamidation of specific glutamine residues to glutamic acid.</text>
</comment>
<sequence>MIRLLVVDDSALMRRLLGAVFQAAGGFELAFARDGAEALELLPSFRPDVVTLDVNMPRMDGLACLDRIMLERPCPVVMVSSLTEAGAAETLMALEMGAVDFIAKPRGAVSLGMDELAPLLVEKVRAAAGARLRRSHRLAERVRLRAGLAPAGLRDAAPDLAAPRRAAPAPVPSPAPSPVPARGGGAPAERLVLVGCSTGGPAALDALLAPLPRGFPWPVLVAQHMPAAFTGPLARRLDKLCALDVLEVTRPMPLVPGQVYVGRGDADIILGRRAGGLVALAAPALPEHRWHPSVDRMVTSALSHLPAAGLVGVLMTGMGNDGAAAMARLRAEGGRTIAEAEETAIVWGMPGELVRAGGADAVLPLGAIAGTLIGWAS</sequence>
<dbReference type="EC" id="3.1.1.61" evidence="5"/>
<keyword evidence="11" id="KW-0489">Methyltransferase</keyword>
<dbReference type="GO" id="GO:0008984">
    <property type="term" value="F:protein-glutamate methylesterase activity"/>
    <property type="evidence" value="ECO:0007669"/>
    <property type="project" value="UniProtKB-EC"/>
</dbReference>
<dbReference type="CDD" id="cd16432">
    <property type="entry name" value="CheB_Rec"/>
    <property type="match status" value="1"/>
</dbReference>